<gene>
    <name evidence="4" type="ORF">CEV32_3583</name>
</gene>
<evidence type="ECO:0000259" key="3">
    <source>
        <dbReference type="Pfam" id="PF10099"/>
    </source>
</evidence>
<proteinExistence type="predicted"/>
<evidence type="ECO:0000256" key="1">
    <source>
        <dbReference type="SAM" id="MobiDB-lite"/>
    </source>
</evidence>
<sequence>MYAAMTSEPQNSAERDPDDVIAGEYVLGVLPIETRRQIEQRISVDRSFARRVERWQQDFATFNEEYIATPVRGDIFPKIEQRLFGKPLKRHILGDIWNSTLFWRWFGLASATAALIAFVFASGVGLAPRTTVQLLTELRTSNSNFNLLASYDGPTGSLKITPVASGEESENSLELWIIPEQGTPISVGIFEPGKNGEFAVSDGLQKYLVAGTTLAVSREPFGGSPTGQPTGPVVASGTIRNL</sequence>
<dbReference type="PANTHER" id="PTHR37461:SF1">
    <property type="entry name" value="ANTI-SIGMA-K FACTOR RSKA"/>
    <property type="match status" value="1"/>
</dbReference>
<dbReference type="GO" id="GO:0005886">
    <property type="term" value="C:plasma membrane"/>
    <property type="evidence" value="ECO:0007669"/>
    <property type="project" value="InterPro"/>
</dbReference>
<dbReference type="Proteomes" id="UP000216345">
    <property type="component" value="Unassembled WGS sequence"/>
</dbReference>
<evidence type="ECO:0000256" key="2">
    <source>
        <dbReference type="SAM" id="Phobius"/>
    </source>
</evidence>
<protein>
    <submittedName>
        <fullName evidence="4">Anti-sigma-K factor rskA family protein</fullName>
    </submittedName>
</protein>
<dbReference type="InterPro" id="IPR051474">
    <property type="entry name" value="Anti-sigma-K/W_factor"/>
</dbReference>
<organism evidence="4 5">
    <name type="scientific">Brucella rhizosphaerae</name>
    <dbReference type="NCBI Taxonomy" id="571254"/>
    <lineage>
        <taxon>Bacteria</taxon>
        <taxon>Pseudomonadati</taxon>
        <taxon>Pseudomonadota</taxon>
        <taxon>Alphaproteobacteria</taxon>
        <taxon>Hyphomicrobiales</taxon>
        <taxon>Brucellaceae</taxon>
        <taxon>Brucella/Ochrobactrum group</taxon>
        <taxon>Brucella</taxon>
    </lineage>
</organism>
<comment type="caution">
    <text evidence="4">The sequence shown here is derived from an EMBL/GenBank/DDBJ whole genome shotgun (WGS) entry which is preliminary data.</text>
</comment>
<dbReference type="AlphaFoldDB" id="A0A256FSQ8"/>
<dbReference type="EMBL" id="NNRK01000017">
    <property type="protein sequence ID" value="OYR17788.1"/>
    <property type="molecule type" value="Genomic_DNA"/>
</dbReference>
<keyword evidence="5" id="KW-1185">Reference proteome</keyword>
<feature type="domain" description="Anti-sigma K factor RskA C-terminal" evidence="3">
    <location>
        <begin position="109"/>
        <end position="233"/>
    </location>
</feature>
<dbReference type="GO" id="GO:0016989">
    <property type="term" value="F:sigma factor antagonist activity"/>
    <property type="evidence" value="ECO:0007669"/>
    <property type="project" value="TreeGrafter"/>
</dbReference>
<keyword evidence="2" id="KW-0472">Membrane</keyword>
<keyword evidence="2" id="KW-0812">Transmembrane</keyword>
<dbReference type="GO" id="GO:0006417">
    <property type="term" value="P:regulation of translation"/>
    <property type="evidence" value="ECO:0007669"/>
    <property type="project" value="TreeGrafter"/>
</dbReference>
<feature type="transmembrane region" description="Helical" evidence="2">
    <location>
        <begin position="105"/>
        <end position="127"/>
    </location>
</feature>
<evidence type="ECO:0000313" key="4">
    <source>
        <dbReference type="EMBL" id="OYR17788.1"/>
    </source>
</evidence>
<reference evidence="4 5" key="1">
    <citation type="submission" date="2017-07" db="EMBL/GenBank/DDBJ databases">
        <title>Phylogenetic study on the rhizospheric bacterium Ochrobactrum sp. A44.</title>
        <authorList>
            <person name="Krzyzanowska D.M."/>
            <person name="Ossowicki A."/>
            <person name="Rajewska M."/>
            <person name="Maciag T."/>
            <person name="Kaczynski Z."/>
            <person name="Czerwicka M."/>
            <person name="Jafra S."/>
        </authorList>
    </citation>
    <scope>NUCLEOTIDE SEQUENCE [LARGE SCALE GENOMIC DNA]</scope>
    <source>
        <strain evidence="4 5">PR17</strain>
    </source>
</reference>
<dbReference type="InterPro" id="IPR018764">
    <property type="entry name" value="RskA_C"/>
</dbReference>
<keyword evidence="2" id="KW-1133">Transmembrane helix</keyword>
<accession>A0A256FSQ8</accession>
<dbReference type="PANTHER" id="PTHR37461">
    <property type="entry name" value="ANTI-SIGMA-K FACTOR RSKA"/>
    <property type="match status" value="1"/>
</dbReference>
<evidence type="ECO:0000313" key="5">
    <source>
        <dbReference type="Proteomes" id="UP000216345"/>
    </source>
</evidence>
<dbReference type="Pfam" id="PF10099">
    <property type="entry name" value="RskA_C"/>
    <property type="match status" value="1"/>
</dbReference>
<name>A0A256FSQ8_9HYPH</name>
<feature type="region of interest" description="Disordered" evidence="1">
    <location>
        <begin position="219"/>
        <end position="242"/>
    </location>
</feature>